<dbReference type="RefSeq" id="WP_231487912.1">
    <property type="nucleotide sequence ID" value="NZ_BAAAZO010000001.1"/>
</dbReference>
<evidence type="ECO:0000256" key="1">
    <source>
        <dbReference type="SAM" id="SignalP"/>
    </source>
</evidence>
<evidence type="ECO:0000313" key="3">
    <source>
        <dbReference type="Proteomes" id="UP001501074"/>
    </source>
</evidence>
<name>A0ABP6Z635_9ACTN</name>
<dbReference type="InterPro" id="IPR011852">
    <property type="entry name" value="TRAP_TAXI"/>
</dbReference>
<feature type="chain" id="PRO_5047164984" evidence="1">
    <location>
        <begin position="22"/>
        <end position="321"/>
    </location>
</feature>
<keyword evidence="3" id="KW-1185">Reference proteome</keyword>
<sequence length="321" mass="33645">MRQARALVLAVLLVLPLACSASGSEQARSDGEPVADRIVITAGTTAGVYYAWATALKEQLKKAHPSLDVVVLPSSGSIENLSRLSAGTADLAVSAGDAAENRNGVGAADDVSNDVPLRAIARIYDDYYHVVVPAGSSLRTFSDLAGKKVAVGDPGSGTALIARRLLGLAGITVKEKGLGIVDGLGALRDGEVDAVFWSGGVPTTAVENARRTTPLRLIGLDDLPRRMRATYGSVYRPAAIPPGRYGISEQVDTLALANMLVARADADDDLVTAVISTIFEHREAIARAAPAANQTDLRSAILTGRLDLHPAAVAYYRRQKL</sequence>
<gene>
    <name evidence="2" type="ORF">GCM10022223_10280</name>
</gene>
<dbReference type="NCBIfam" id="TIGR02122">
    <property type="entry name" value="TRAP_TAXI"/>
    <property type="match status" value="1"/>
</dbReference>
<dbReference type="SUPFAM" id="SSF53850">
    <property type="entry name" value="Periplasmic binding protein-like II"/>
    <property type="match status" value="1"/>
</dbReference>
<keyword evidence="1" id="KW-0732">Signal</keyword>
<feature type="signal peptide" evidence="1">
    <location>
        <begin position="1"/>
        <end position="21"/>
    </location>
</feature>
<comment type="caution">
    <text evidence="2">The sequence shown here is derived from an EMBL/GenBank/DDBJ whole genome shotgun (WGS) entry which is preliminary data.</text>
</comment>
<reference evidence="3" key="1">
    <citation type="journal article" date="2019" name="Int. J. Syst. Evol. Microbiol.">
        <title>The Global Catalogue of Microorganisms (GCM) 10K type strain sequencing project: providing services to taxonomists for standard genome sequencing and annotation.</title>
        <authorList>
            <consortium name="The Broad Institute Genomics Platform"/>
            <consortium name="The Broad Institute Genome Sequencing Center for Infectious Disease"/>
            <person name="Wu L."/>
            <person name="Ma J."/>
        </authorList>
    </citation>
    <scope>NUCLEOTIDE SEQUENCE [LARGE SCALE GENOMIC DNA]</scope>
    <source>
        <strain evidence="3">JCM 16902</strain>
    </source>
</reference>
<accession>A0ABP6Z635</accession>
<dbReference type="Proteomes" id="UP001501074">
    <property type="component" value="Unassembled WGS sequence"/>
</dbReference>
<protein>
    <submittedName>
        <fullName evidence="2">TAXI family TRAP transporter solute-binding subunit</fullName>
    </submittedName>
</protein>
<proteinExistence type="predicted"/>
<dbReference type="Gene3D" id="3.40.190.10">
    <property type="entry name" value="Periplasmic binding protein-like II"/>
    <property type="match status" value="2"/>
</dbReference>
<evidence type="ECO:0000313" key="2">
    <source>
        <dbReference type="EMBL" id="GAA3596966.1"/>
    </source>
</evidence>
<dbReference type="PANTHER" id="PTHR42941:SF1">
    <property type="entry name" value="SLL1037 PROTEIN"/>
    <property type="match status" value="1"/>
</dbReference>
<organism evidence="2 3">
    <name type="scientific">Kineosporia mesophila</name>
    <dbReference type="NCBI Taxonomy" id="566012"/>
    <lineage>
        <taxon>Bacteria</taxon>
        <taxon>Bacillati</taxon>
        <taxon>Actinomycetota</taxon>
        <taxon>Actinomycetes</taxon>
        <taxon>Kineosporiales</taxon>
        <taxon>Kineosporiaceae</taxon>
        <taxon>Kineosporia</taxon>
    </lineage>
</organism>
<dbReference type="PANTHER" id="PTHR42941">
    <property type="entry name" value="SLL1037 PROTEIN"/>
    <property type="match status" value="1"/>
</dbReference>
<dbReference type="EMBL" id="BAAAZO010000001">
    <property type="protein sequence ID" value="GAA3596966.1"/>
    <property type="molecule type" value="Genomic_DNA"/>
</dbReference>
<dbReference type="Pfam" id="PF16868">
    <property type="entry name" value="NMT1_3"/>
    <property type="match status" value="1"/>
</dbReference>